<dbReference type="EMBL" id="ADBJ01000010">
    <property type="protein sequence ID" value="EFA83693.1"/>
    <property type="molecule type" value="Genomic_DNA"/>
</dbReference>
<keyword evidence="2" id="KW-0472">Membrane</keyword>
<evidence type="ECO:0000313" key="3">
    <source>
        <dbReference type="EMBL" id="EFA83693.1"/>
    </source>
</evidence>
<keyword evidence="2" id="KW-0812">Transmembrane</keyword>
<keyword evidence="1" id="KW-0175">Coiled coil</keyword>
<dbReference type="OMA" id="PPYHIMH"/>
<protein>
    <submittedName>
        <fullName evidence="3">Uncharacterized protein</fullName>
    </submittedName>
</protein>
<feature type="transmembrane region" description="Helical" evidence="2">
    <location>
        <begin position="55"/>
        <end position="81"/>
    </location>
</feature>
<gene>
    <name evidence="3" type="ORF">PPL_02760</name>
</gene>
<keyword evidence="2" id="KW-1133">Transmembrane helix</keyword>
<evidence type="ECO:0000313" key="4">
    <source>
        <dbReference type="Proteomes" id="UP000001396"/>
    </source>
</evidence>
<dbReference type="Proteomes" id="UP000001396">
    <property type="component" value="Unassembled WGS sequence"/>
</dbReference>
<proteinExistence type="predicted"/>
<comment type="caution">
    <text evidence="3">The sequence shown here is derived from an EMBL/GenBank/DDBJ whole genome shotgun (WGS) entry which is preliminary data.</text>
</comment>
<dbReference type="AlphaFoldDB" id="D3B2Z5"/>
<evidence type="ECO:0000256" key="1">
    <source>
        <dbReference type="SAM" id="Coils"/>
    </source>
</evidence>
<sequence>MVKIVNGSIVDSQSWMESFSQKNVKPIESKSLNERIVKTLELEAKVYGMSLKLKYLLAVSLSSMILFGSIGLLSLLLIVYLGTIFSSHLENQNENNENNSNNSNIESLANDIQQSQQQQSQQQQIPPTQKIINEEQPTTPPYHIMHSPKNLRRSTPHIVTFSPNSGRRLGTSLDNIATLTNIKQQ</sequence>
<dbReference type="InParanoid" id="D3B2Z5"/>
<name>D3B2Z5_HETP5</name>
<feature type="coiled-coil region" evidence="1">
    <location>
        <begin position="91"/>
        <end position="118"/>
    </location>
</feature>
<organism evidence="3 4">
    <name type="scientific">Heterostelium pallidum (strain ATCC 26659 / Pp 5 / PN500)</name>
    <name type="common">Cellular slime mold</name>
    <name type="synonym">Polysphondylium pallidum</name>
    <dbReference type="NCBI Taxonomy" id="670386"/>
    <lineage>
        <taxon>Eukaryota</taxon>
        <taxon>Amoebozoa</taxon>
        <taxon>Evosea</taxon>
        <taxon>Eumycetozoa</taxon>
        <taxon>Dictyostelia</taxon>
        <taxon>Acytosteliales</taxon>
        <taxon>Acytosteliaceae</taxon>
        <taxon>Heterostelium</taxon>
    </lineage>
</organism>
<reference evidence="3 4" key="1">
    <citation type="journal article" date="2011" name="Genome Res.">
        <title>Phylogeny-wide analysis of social amoeba genomes highlights ancient origins for complex intercellular communication.</title>
        <authorList>
            <person name="Heidel A.J."/>
            <person name="Lawal H.M."/>
            <person name="Felder M."/>
            <person name="Schilde C."/>
            <person name="Helps N.R."/>
            <person name="Tunggal B."/>
            <person name="Rivero F."/>
            <person name="John U."/>
            <person name="Schleicher M."/>
            <person name="Eichinger L."/>
            <person name="Platzer M."/>
            <person name="Noegel A.A."/>
            <person name="Schaap P."/>
            <person name="Gloeckner G."/>
        </authorList>
    </citation>
    <scope>NUCLEOTIDE SEQUENCE [LARGE SCALE GENOMIC DNA]</scope>
    <source>
        <strain evidence="4">ATCC 26659 / Pp 5 / PN500</strain>
    </source>
</reference>
<accession>D3B2Z5</accession>
<keyword evidence="4" id="KW-1185">Reference proteome</keyword>
<dbReference type="RefSeq" id="XP_020435810.1">
    <property type="nucleotide sequence ID" value="XM_020573738.1"/>
</dbReference>
<evidence type="ECO:0000256" key="2">
    <source>
        <dbReference type="SAM" id="Phobius"/>
    </source>
</evidence>
<dbReference type="GeneID" id="31358283"/>